<protein>
    <recommendedName>
        <fullName evidence="3">Peptidase U32 collagenase domain-containing protein</fullName>
    </recommendedName>
</protein>
<dbReference type="Proteomes" id="UP001295423">
    <property type="component" value="Unassembled WGS sequence"/>
</dbReference>
<feature type="domain" description="Peptidase U32 collagenase" evidence="3">
    <location>
        <begin position="497"/>
        <end position="615"/>
    </location>
</feature>
<accession>A0AAD2FWB9</accession>
<sequence>MAYRKSLQSLLLTFSLASITSALSTKNLPDSQLIDRRKSPALWREDLAPDDDVSRSSTRRLVQRAPEVMSPVGGWPQLQAAIGNGADSIYLGLSAFSARARAANFDPDEELPEAVAICHDAGVKVYVALNTLIFDHELEEVEELIRACARAKVDALIVQDLGLAKLARAVAPNLELHASTQQTVTSADGAAFCEDLLDSSRIVLGRELSVAEIDNVSANLDPDIEIETFVHGALCVSYSGQCFSSEFVGGRSANRGQCAQACRLPYGLIDNGELKELGDFSYLLSPQDLCGVDQVPQLLESHVSCLKIEGRLKDAAYVSATTRAYRNAVDDAWKKYCDKHNIPAGAMRQLDSRETVSREELAQIFSRGQDEQNNGLSPGFFEGSAHQRLVRGRSPRHRGVHVGRVGEGSSSKTGLIVQSDHFDRLDLKLGDGIVVDRGLAQEEELGGAIYDIRHDHNNDCVILHFSKDVERKWKKLDDGARKGFGSGTELAPEGAHVWKTSDAKVDKKMKRLSESGAPRNTARVSVSGSIGSPLKVEIMDGKGNMGIGVSPGELALPEKGGLNVKSVKKAIGTLGNTQWTIEEGIDMDDLGDNVWCPVSWIKEARRQAVLELEAQTETEDAPLSELHFDVTSSLMKKMKLEESSEDEAMIPRVVVLARNYGQVESLCTMIENGVGISEVIVDFLEVDGMEKAVSRLRETRVRTVVASPRVIKPNESGIWRTLLRLEPDALLVRSTGLLYRMMKLGGPGAQASIKTTEDEEQLVTIPELIGDFSLNVANALTAWELLQYGCSRVTASYDLSANGITELLKSVGSKNAGNVEVVAHTHLPIFHTEHCVFARFLSNGDSYLDCGHACTRHNVHLRDQGGADNLVLADMGCRNTVFSAQAQSGAHSLSDWRSAGANSFRIELVDESDKDIQTIVQGYIDVLNGELRPNMLWEELEDVRDSNGRKGGVSFGSLRNGVERRAGEIV</sequence>
<dbReference type="Pfam" id="PF12392">
    <property type="entry name" value="DUF3656"/>
    <property type="match status" value="1"/>
</dbReference>
<evidence type="ECO:0000313" key="4">
    <source>
        <dbReference type="EMBL" id="CAJ1954674.1"/>
    </source>
</evidence>
<feature type="compositionally biased region" description="Basic residues" evidence="1">
    <location>
        <begin position="391"/>
        <end position="401"/>
    </location>
</feature>
<keyword evidence="2" id="KW-0732">Signal</keyword>
<dbReference type="Pfam" id="PF01136">
    <property type="entry name" value="Peptidase_U32"/>
    <property type="match status" value="2"/>
</dbReference>
<dbReference type="PANTHER" id="PTHR30217:SF10">
    <property type="entry name" value="23S RRNA 5-HYDROXYCYTIDINE C2501 SYNTHASE"/>
    <property type="match status" value="1"/>
</dbReference>
<organism evidence="4 5">
    <name type="scientific">Cylindrotheca closterium</name>
    <dbReference type="NCBI Taxonomy" id="2856"/>
    <lineage>
        <taxon>Eukaryota</taxon>
        <taxon>Sar</taxon>
        <taxon>Stramenopiles</taxon>
        <taxon>Ochrophyta</taxon>
        <taxon>Bacillariophyta</taxon>
        <taxon>Bacillariophyceae</taxon>
        <taxon>Bacillariophycidae</taxon>
        <taxon>Bacillariales</taxon>
        <taxon>Bacillariaceae</taxon>
        <taxon>Cylindrotheca</taxon>
    </lineage>
</organism>
<dbReference type="InterPro" id="IPR001539">
    <property type="entry name" value="Peptidase_U32"/>
</dbReference>
<reference evidence="4" key="1">
    <citation type="submission" date="2023-08" db="EMBL/GenBank/DDBJ databases">
        <authorList>
            <person name="Audoor S."/>
            <person name="Bilcke G."/>
        </authorList>
    </citation>
    <scope>NUCLEOTIDE SEQUENCE</scope>
</reference>
<evidence type="ECO:0000256" key="1">
    <source>
        <dbReference type="SAM" id="MobiDB-lite"/>
    </source>
</evidence>
<dbReference type="EMBL" id="CAKOGP040001869">
    <property type="protein sequence ID" value="CAJ1954674.1"/>
    <property type="molecule type" value="Genomic_DNA"/>
</dbReference>
<dbReference type="InterPro" id="IPR051454">
    <property type="entry name" value="RNA/ubiquinone_mod_enzymes"/>
</dbReference>
<feature type="signal peptide" evidence="2">
    <location>
        <begin position="1"/>
        <end position="22"/>
    </location>
</feature>
<proteinExistence type="predicted"/>
<dbReference type="PANTHER" id="PTHR30217">
    <property type="entry name" value="PEPTIDASE U32 FAMILY"/>
    <property type="match status" value="1"/>
</dbReference>
<feature type="region of interest" description="Disordered" evidence="1">
    <location>
        <begin position="391"/>
        <end position="411"/>
    </location>
</feature>
<feature type="chain" id="PRO_5042247073" description="Peptidase U32 collagenase domain-containing protein" evidence="2">
    <location>
        <begin position="23"/>
        <end position="970"/>
    </location>
</feature>
<name>A0AAD2FWB9_9STRA</name>
<evidence type="ECO:0000313" key="5">
    <source>
        <dbReference type="Proteomes" id="UP001295423"/>
    </source>
</evidence>
<evidence type="ECO:0000259" key="3">
    <source>
        <dbReference type="Pfam" id="PF12392"/>
    </source>
</evidence>
<comment type="caution">
    <text evidence="4">The sequence shown here is derived from an EMBL/GenBank/DDBJ whole genome shotgun (WGS) entry which is preliminary data.</text>
</comment>
<dbReference type="AlphaFoldDB" id="A0AAD2FWB9"/>
<dbReference type="InterPro" id="IPR020988">
    <property type="entry name" value="Pept_U32_collagenase"/>
</dbReference>
<evidence type="ECO:0000256" key="2">
    <source>
        <dbReference type="SAM" id="SignalP"/>
    </source>
</evidence>
<gene>
    <name evidence="4" type="ORF">CYCCA115_LOCUS15265</name>
</gene>
<keyword evidence="5" id="KW-1185">Reference proteome</keyword>